<keyword evidence="4" id="KW-0964">Secreted</keyword>
<dbReference type="InterPro" id="IPR054463">
    <property type="entry name" value="PexRD54_WY"/>
</dbReference>
<accession>A0A2P4WX65</accession>
<comment type="caution">
    <text evidence="8">The sequence shown here is derived from an EMBL/GenBank/DDBJ whole genome shotgun (WGS) entry which is preliminary data.</text>
</comment>
<evidence type="ECO:0000259" key="7">
    <source>
        <dbReference type="Pfam" id="PF22748"/>
    </source>
</evidence>
<evidence type="ECO:0000256" key="1">
    <source>
        <dbReference type="ARBA" id="ARBA00004340"/>
    </source>
</evidence>
<dbReference type="OrthoDB" id="126981at2759"/>
<dbReference type="Proteomes" id="UP000237271">
    <property type="component" value="Unassembled WGS sequence"/>
</dbReference>
<dbReference type="Pfam" id="PF22748">
    <property type="entry name" value="PexRD54_WY"/>
    <property type="match status" value="1"/>
</dbReference>
<evidence type="ECO:0000256" key="6">
    <source>
        <dbReference type="ARBA" id="ARBA00023026"/>
    </source>
</evidence>
<keyword evidence="6" id="KW-0843">Virulence</keyword>
<dbReference type="GO" id="GO:0005576">
    <property type="term" value="C:extracellular region"/>
    <property type="evidence" value="ECO:0007669"/>
    <property type="project" value="UniProtKB-SubCell"/>
</dbReference>
<proteinExistence type="inferred from homology"/>
<dbReference type="AlphaFoldDB" id="A0A2P4WX65"/>
<comment type="similarity">
    <text evidence="3">Belongs to the RxLR effector family.</text>
</comment>
<gene>
    <name evidence="8" type="ORF">PHPALM_37547</name>
</gene>
<sequence length="464" mass="53860">MDDFNTKYREEPTFMIPTLNKYFSDDVLFKMIETAKNTERTKDIASKVEADWFQAGLRKPKSPNQTLKDLGLGQTINSLLESPLLDMWVKYMDAFNARYPDKKTTMIEAFSHTFGDIDVTTMLHAAKKKDWTRNIATELESAQLKMWLNDKKSTDDVFKLLKLDKEANSFRDKPLFNTWVSYMNFFIAENPDKKARVFSALETRFSDRPLNTILNPASNFPSMESTATKIQTSKIQDYLARETSPEKAFELLALDGVGDGILSTSVFQSWLNYVKDFNKRSPKHQESWFKTLLIRCGWDGVDRMIERALHSQQADTVKIGKMVLQQWLDWVKVPKDTFHFLKLRDADKQALTSPKFNTWAKYLDDFNQRYPNQKTTMIDALRDNFTDRNLLPILSVARKDPATEKLAINLQNALIDEWLAVDMQLKDLELMLRHEVSYENMLERYLTKLAASNKASHPHSLKVP</sequence>
<comment type="subcellular location">
    <subcellularLocation>
        <location evidence="1">Host cell</location>
    </subcellularLocation>
    <subcellularLocation>
        <location evidence="2">Secreted</location>
    </subcellularLocation>
</comment>
<feature type="domain" description="RxLR effector PexRD54 WY" evidence="7">
    <location>
        <begin position="143"/>
        <end position="182"/>
    </location>
</feature>
<keyword evidence="9" id="KW-1185">Reference proteome</keyword>
<evidence type="ECO:0000256" key="2">
    <source>
        <dbReference type="ARBA" id="ARBA00004613"/>
    </source>
</evidence>
<evidence type="ECO:0000256" key="3">
    <source>
        <dbReference type="ARBA" id="ARBA00010400"/>
    </source>
</evidence>
<keyword evidence="5" id="KW-0732">Signal</keyword>
<reference evidence="8 9" key="1">
    <citation type="journal article" date="2017" name="Genome Biol. Evol.">
        <title>Phytophthora megakarya and P. palmivora, closely related causal agents of cacao black pod rot, underwent increases in genome sizes and gene numbers by different mechanisms.</title>
        <authorList>
            <person name="Ali S.S."/>
            <person name="Shao J."/>
            <person name="Lary D.J."/>
            <person name="Kronmiller B."/>
            <person name="Shen D."/>
            <person name="Strem M.D."/>
            <person name="Amoako-Attah I."/>
            <person name="Akrofi A.Y."/>
            <person name="Begoude B.A."/>
            <person name="Ten Hoopen G.M."/>
            <person name="Coulibaly K."/>
            <person name="Kebe B.I."/>
            <person name="Melnick R.L."/>
            <person name="Guiltinan M.J."/>
            <person name="Tyler B.M."/>
            <person name="Meinhardt L.W."/>
            <person name="Bailey B.A."/>
        </authorList>
    </citation>
    <scope>NUCLEOTIDE SEQUENCE [LARGE SCALE GENOMIC DNA]</scope>
    <source>
        <strain evidence="9">sbr112.9</strain>
    </source>
</reference>
<evidence type="ECO:0000256" key="4">
    <source>
        <dbReference type="ARBA" id="ARBA00022525"/>
    </source>
</evidence>
<name>A0A2P4WX65_9STRA</name>
<evidence type="ECO:0000313" key="8">
    <source>
        <dbReference type="EMBL" id="POM57885.1"/>
    </source>
</evidence>
<organism evidence="8 9">
    <name type="scientific">Phytophthora palmivora</name>
    <dbReference type="NCBI Taxonomy" id="4796"/>
    <lineage>
        <taxon>Eukaryota</taxon>
        <taxon>Sar</taxon>
        <taxon>Stramenopiles</taxon>
        <taxon>Oomycota</taxon>
        <taxon>Peronosporomycetes</taxon>
        <taxon>Peronosporales</taxon>
        <taxon>Peronosporaceae</taxon>
        <taxon>Phytophthora</taxon>
    </lineage>
</organism>
<dbReference type="EMBL" id="NCKW01020460">
    <property type="protein sequence ID" value="POM57885.1"/>
    <property type="molecule type" value="Genomic_DNA"/>
</dbReference>
<dbReference type="GO" id="GO:0043657">
    <property type="term" value="C:host cell"/>
    <property type="evidence" value="ECO:0007669"/>
    <property type="project" value="UniProtKB-SubCell"/>
</dbReference>
<protein>
    <recommendedName>
        <fullName evidence="7">RxLR effector PexRD54 WY domain-containing protein</fullName>
    </recommendedName>
</protein>
<evidence type="ECO:0000256" key="5">
    <source>
        <dbReference type="ARBA" id="ARBA00022729"/>
    </source>
</evidence>
<evidence type="ECO:0000313" key="9">
    <source>
        <dbReference type="Proteomes" id="UP000237271"/>
    </source>
</evidence>